<reference evidence="2" key="1">
    <citation type="journal article" date="2016" name="G3 (Bethesda)">
        <title>First Draft Assembly and Annotation of the Genome of a California Endemic Oak Quercus lobata Nee (Fagaceae).</title>
        <authorList>
            <person name="Sork V.L."/>
            <person name="Fitz-Gibbon S.T."/>
            <person name="Puiu D."/>
            <person name="Crepeau M."/>
            <person name="Gugger P.F."/>
            <person name="Sherman R."/>
            <person name="Stevens K."/>
            <person name="Langley C.H."/>
            <person name="Pellegrini M."/>
            <person name="Salzberg S.L."/>
        </authorList>
    </citation>
    <scope>NUCLEOTIDE SEQUENCE [LARGE SCALE GENOMIC DNA]</scope>
    <source>
        <strain evidence="2">cv. SW786</strain>
    </source>
</reference>
<dbReference type="Gramene" id="QL02p033621:mrna">
    <property type="protein sequence ID" value="QL02p033621:mrna"/>
    <property type="gene ID" value="QL02p033621"/>
</dbReference>
<dbReference type="Proteomes" id="UP000594261">
    <property type="component" value="Chromosome 2"/>
</dbReference>
<name>A0A7N2KW82_QUELO</name>
<evidence type="ECO:0008006" key="3">
    <source>
        <dbReference type="Google" id="ProtNLM"/>
    </source>
</evidence>
<organism evidence="1 2">
    <name type="scientific">Quercus lobata</name>
    <name type="common">Valley oak</name>
    <dbReference type="NCBI Taxonomy" id="97700"/>
    <lineage>
        <taxon>Eukaryota</taxon>
        <taxon>Viridiplantae</taxon>
        <taxon>Streptophyta</taxon>
        <taxon>Embryophyta</taxon>
        <taxon>Tracheophyta</taxon>
        <taxon>Spermatophyta</taxon>
        <taxon>Magnoliopsida</taxon>
        <taxon>eudicotyledons</taxon>
        <taxon>Gunneridae</taxon>
        <taxon>Pentapetalae</taxon>
        <taxon>rosids</taxon>
        <taxon>fabids</taxon>
        <taxon>Fagales</taxon>
        <taxon>Fagaceae</taxon>
        <taxon>Quercus</taxon>
    </lineage>
</organism>
<reference evidence="1" key="2">
    <citation type="submission" date="2021-01" db="UniProtKB">
        <authorList>
            <consortium name="EnsemblPlants"/>
        </authorList>
    </citation>
    <scope>IDENTIFICATION</scope>
</reference>
<proteinExistence type="predicted"/>
<dbReference type="EnsemblPlants" id="QL02p033621:mrna">
    <property type="protein sequence ID" value="QL02p033621:mrna"/>
    <property type="gene ID" value="QL02p033621"/>
</dbReference>
<accession>A0A7N2KW82</accession>
<dbReference type="InParanoid" id="A0A7N2KW82"/>
<sequence length="135" mass="14932">MGNGESIRVRHDRWLPNPSTFKLTSPLAGLPFDAKHVGDEILELVITIAWSIWFNQNQVRQGKADQTASMIIKGSGCVKQEASLPLRPLEAEVKATEEAVELAWDVGIQDAHFKSDSLILSIAIQGVEVINPRKF</sequence>
<evidence type="ECO:0000313" key="2">
    <source>
        <dbReference type="Proteomes" id="UP000594261"/>
    </source>
</evidence>
<evidence type="ECO:0000313" key="1">
    <source>
        <dbReference type="EnsemblPlants" id="QL02p033621:mrna"/>
    </source>
</evidence>
<keyword evidence="2" id="KW-1185">Reference proteome</keyword>
<dbReference type="AlphaFoldDB" id="A0A7N2KW82"/>
<protein>
    <recommendedName>
        <fullName evidence="3">RNase H type-1 domain-containing protein</fullName>
    </recommendedName>
</protein>